<dbReference type="RefSeq" id="WP_231987920.1">
    <property type="nucleotide sequence ID" value="NZ_CAUJRG010000013.1"/>
</dbReference>
<feature type="coiled-coil region" evidence="1">
    <location>
        <begin position="142"/>
        <end position="195"/>
    </location>
</feature>
<evidence type="ECO:0000313" key="3">
    <source>
        <dbReference type="EMBL" id="VEJ51219.1"/>
    </source>
</evidence>
<protein>
    <submittedName>
        <fullName evidence="3">Periplasmic protein</fullName>
    </submittedName>
</protein>
<proteinExistence type="predicted"/>
<accession>A0A3S4YRQ8</accession>
<dbReference type="KEGG" id="nwe:SAMEA3174300_1716"/>
<feature type="chain" id="PRO_5018712035" evidence="2">
    <location>
        <begin position="23"/>
        <end position="198"/>
    </location>
</feature>
<reference evidence="3 4" key="1">
    <citation type="submission" date="2018-12" db="EMBL/GenBank/DDBJ databases">
        <authorList>
            <consortium name="Pathogen Informatics"/>
        </authorList>
    </citation>
    <scope>NUCLEOTIDE SEQUENCE [LARGE SCALE GENOMIC DNA]</scope>
    <source>
        <strain evidence="3 4">NCTC12742</strain>
    </source>
</reference>
<keyword evidence="1" id="KW-0175">Coiled coil</keyword>
<sequence>MKQTLTALSLLCTALLSHQAAAAETYICESDGRAVFSPTKINKNCHISYMSGSNTEDRLETIFDISASDIAAHKKPDWMTQDDDIKILPTTRDTSVTNTALAASPRMNIRLRNQPLPKTRISKPVSAPVIAPPPAKPQLTRKQILQSEIRNEQAALVRAQAQLNVARKKGNKATIIQLEQAIKDRQANIRAIQSEMSR</sequence>
<dbReference type="EMBL" id="LR134533">
    <property type="protein sequence ID" value="VEJ51219.1"/>
    <property type="molecule type" value="Genomic_DNA"/>
</dbReference>
<dbReference type="Proteomes" id="UP000272771">
    <property type="component" value="Chromosome"/>
</dbReference>
<evidence type="ECO:0000256" key="1">
    <source>
        <dbReference type="SAM" id="Coils"/>
    </source>
</evidence>
<gene>
    <name evidence="3" type="ORF">NCTC12742_01092</name>
</gene>
<feature type="signal peptide" evidence="2">
    <location>
        <begin position="1"/>
        <end position="22"/>
    </location>
</feature>
<dbReference type="STRING" id="28091.SAMEA3174300_01716"/>
<evidence type="ECO:0000313" key="4">
    <source>
        <dbReference type="Proteomes" id="UP000272771"/>
    </source>
</evidence>
<organism evidence="3 4">
    <name type="scientific">Neisseria weaveri</name>
    <dbReference type="NCBI Taxonomy" id="28091"/>
    <lineage>
        <taxon>Bacteria</taxon>
        <taxon>Pseudomonadati</taxon>
        <taxon>Pseudomonadota</taxon>
        <taxon>Betaproteobacteria</taxon>
        <taxon>Neisseriales</taxon>
        <taxon>Neisseriaceae</taxon>
        <taxon>Neisseria</taxon>
    </lineage>
</organism>
<name>A0A3S4YRQ8_9NEIS</name>
<keyword evidence="4" id="KW-1185">Reference proteome</keyword>
<evidence type="ECO:0000256" key="2">
    <source>
        <dbReference type="SAM" id="SignalP"/>
    </source>
</evidence>
<dbReference type="AlphaFoldDB" id="A0A3S4YRQ8"/>
<keyword evidence="2" id="KW-0732">Signal</keyword>